<sequence length="82" mass="9140">MSANSSNRSISGGDIEQWLKEGKKSHAIDQPTLDKRPRTLEQQMAGWLADHVEDIAAIPNAGEIYRGVKQLRDDILRVLNGE</sequence>
<evidence type="ECO:0000313" key="2">
    <source>
        <dbReference type="Proteomes" id="UP000242320"/>
    </source>
</evidence>
<protein>
    <submittedName>
        <fullName evidence="1">Uncharacterized protein</fullName>
    </submittedName>
</protein>
<comment type="caution">
    <text evidence="1">The sequence shown here is derived from an EMBL/GenBank/DDBJ whole genome shotgun (WGS) entry which is preliminary data.</text>
</comment>
<dbReference type="RefSeq" id="WP_085291688.1">
    <property type="nucleotide sequence ID" value="NZ_NCXM01000024.1"/>
</dbReference>
<keyword evidence="2" id="KW-1185">Reference proteome</keyword>
<evidence type="ECO:0000313" key="1">
    <source>
        <dbReference type="EMBL" id="OSC24608.1"/>
    </source>
</evidence>
<dbReference type="AlphaFoldDB" id="A0A1X2KS66"/>
<reference evidence="1 2" key="1">
    <citation type="submission" date="2017-04" db="EMBL/GenBank/DDBJ databases">
        <title>The new phylogeny of genus Mycobacterium.</title>
        <authorList>
            <person name="Tortoli E."/>
            <person name="Trovato A."/>
            <person name="Cirillo D.M."/>
        </authorList>
    </citation>
    <scope>NUCLEOTIDE SEQUENCE [LARGE SCALE GENOMIC DNA]</scope>
    <source>
        <strain evidence="1 2">DSM 45247</strain>
    </source>
</reference>
<organism evidence="1 2">
    <name type="scientific">Mycolicibacterium vulneris</name>
    <dbReference type="NCBI Taxonomy" id="547163"/>
    <lineage>
        <taxon>Bacteria</taxon>
        <taxon>Bacillati</taxon>
        <taxon>Actinomycetota</taxon>
        <taxon>Actinomycetes</taxon>
        <taxon>Mycobacteriales</taxon>
        <taxon>Mycobacteriaceae</taxon>
        <taxon>Mycolicibacterium</taxon>
    </lineage>
</organism>
<proteinExistence type="predicted"/>
<gene>
    <name evidence="1" type="ORF">B8W69_20910</name>
</gene>
<accession>A0A1X2KS66</accession>
<dbReference type="EMBL" id="NCXM01000024">
    <property type="protein sequence ID" value="OSC24608.1"/>
    <property type="molecule type" value="Genomic_DNA"/>
</dbReference>
<name>A0A1X2KS66_9MYCO</name>
<dbReference type="Proteomes" id="UP000242320">
    <property type="component" value="Unassembled WGS sequence"/>
</dbReference>